<evidence type="ECO:0000256" key="1">
    <source>
        <dbReference type="SAM" id="MobiDB-lite"/>
    </source>
</evidence>
<evidence type="ECO:0000313" key="2">
    <source>
        <dbReference type="EMBL" id="KAK3376407.1"/>
    </source>
</evidence>
<feature type="region of interest" description="Disordered" evidence="1">
    <location>
        <begin position="80"/>
        <end position="114"/>
    </location>
</feature>
<evidence type="ECO:0000313" key="3">
    <source>
        <dbReference type="Proteomes" id="UP001287356"/>
    </source>
</evidence>
<dbReference type="AlphaFoldDB" id="A0AAE0NA39"/>
<proteinExistence type="predicted"/>
<comment type="caution">
    <text evidence="2">The sequence shown here is derived from an EMBL/GenBank/DDBJ whole genome shotgun (WGS) entry which is preliminary data.</text>
</comment>
<keyword evidence="3" id="KW-1185">Reference proteome</keyword>
<sequence>MFELLPSLTNHLTSERNSRLNVKRINTNSPPPMAFTSTLLLPGWALALAARSTRAAPARTGPLAATTTLARTRLYHATAAARSFKGDQDRESLKPRPSDSTRSGSDDDVAAHNG</sequence>
<reference evidence="2" key="2">
    <citation type="submission" date="2023-06" db="EMBL/GenBank/DDBJ databases">
        <authorList>
            <consortium name="Lawrence Berkeley National Laboratory"/>
            <person name="Haridas S."/>
            <person name="Hensen N."/>
            <person name="Bonometti L."/>
            <person name="Westerberg I."/>
            <person name="Brannstrom I.O."/>
            <person name="Guillou S."/>
            <person name="Cros-Aarteil S."/>
            <person name="Calhoun S."/>
            <person name="Kuo A."/>
            <person name="Mondo S."/>
            <person name="Pangilinan J."/>
            <person name="Riley R."/>
            <person name="Labutti K."/>
            <person name="Andreopoulos B."/>
            <person name="Lipzen A."/>
            <person name="Chen C."/>
            <person name="Yanf M."/>
            <person name="Daum C."/>
            <person name="Ng V."/>
            <person name="Clum A."/>
            <person name="Steindorff A."/>
            <person name="Ohm R."/>
            <person name="Martin F."/>
            <person name="Silar P."/>
            <person name="Natvig D."/>
            <person name="Lalanne C."/>
            <person name="Gautier V."/>
            <person name="Ament-Velasquez S.L."/>
            <person name="Kruys A."/>
            <person name="Hutchinson M.I."/>
            <person name="Powell A.J."/>
            <person name="Barry K."/>
            <person name="Miller A.N."/>
            <person name="Grigoriev I.V."/>
            <person name="Debuchy R."/>
            <person name="Gladieux P."/>
            <person name="Thoren M.H."/>
            <person name="Johannesson H."/>
        </authorList>
    </citation>
    <scope>NUCLEOTIDE SEQUENCE</scope>
    <source>
        <strain evidence="2">CBS 958.72</strain>
    </source>
</reference>
<dbReference type="Proteomes" id="UP001287356">
    <property type="component" value="Unassembled WGS sequence"/>
</dbReference>
<organism evidence="2 3">
    <name type="scientific">Lasiosphaeria ovina</name>
    <dbReference type="NCBI Taxonomy" id="92902"/>
    <lineage>
        <taxon>Eukaryota</taxon>
        <taxon>Fungi</taxon>
        <taxon>Dikarya</taxon>
        <taxon>Ascomycota</taxon>
        <taxon>Pezizomycotina</taxon>
        <taxon>Sordariomycetes</taxon>
        <taxon>Sordariomycetidae</taxon>
        <taxon>Sordariales</taxon>
        <taxon>Lasiosphaeriaceae</taxon>
        <taxon>Lasiosphaeria</taxon>
    </lineage>
</organism>
<gene>
    <name evidence="2" type="ORF">B0T24DRAFT_677300</name>
</gene>
<accession>A0AAE0NA39</accession>
<reference evidence="2" key="1">
    <citation type="journal article" date="2023" name="Mol. Phylogenet. Evol.">
        <title>Genome-scale phylogeny and comparative genomics of the fungal order Sordariales.</title>
        <authorList>
            <person name="Hensen N."/>
            <person name="Bonometti L."/>
            <person name="Westerberg I."/>
            <person name="Brannstrom I.O."/>
            <person name="Guillou S."/>
            <person name="Cros-Aarteil S."/>
            <person name="Calhoun S."/>
            <person name="Haridas S."/>
            <person name="Kuo A."/>
            <person name="Mondo S."/>
            <person name="Pangilinan J."/>
            <person name="Riley R."/>
            <person name="LaButti K."/>
            <person name="Andreopoulos B."/>
            <person name="Lipzen A."/>
            <person name="Chen C."/>
            <person name="Yan M."/>
            <person name="Daum C."/>
            <person name="Ng V."/>
            <person name="Clum A."/>
            <person name="Steindorff A."/>
            <person name="Ohm R.A."/>
            <person name="Martin F."/>
            <person name="Silar P."/>
            <person name="Natvig D.O."/>
            <person name="Lalanne C."/>
            <person name="Gautier V."/>
            <person name="Ament-Velasquez S.L."/>
            <person name="Kruys A."/>
            <person name="Hutchinson M.I."/>
            <person name="Powell A.J."/>
            <person name="Barry K."/>
            <person name="Miller A.N."/>
            <person name="Grigoriev I.V."/>
            <person name="Debuchy R."/>
            <person name="Gladieux P."/>
            <person name="Hiltunen Thoren M."/>
            <person name="Johannesson H."/>
        </authorList>
    </citation>
    <scope>NUCLEOTIDE SEQUENCE</scope>
    <source>
        <strain evidence="2">CBS 958.72</strain>
    </source>
</reference>
<feature type="compositionally biased region" description="Basic and acidic residues" evidence="1">
    <location>
        <begin position="84"/>
        <end position="99"/>
    </location>
</feature>
<dbReference type="EMBL" id="JAULSN010000003">
    <property type="protein sequence ID" value="KAK3376407.1"/>
    <property type="molecule type" value="Genomic_DNA"/>
</dbReference>
<protein>
    <submittedName>
        <fullName evidence="2">Uncharacterized protein</fullName>
    </submittedName>
</protein>
<name>A0AAE0NA39_9PEZI</name>